<dbReference type="Proteomes" id="UP000286862">
    <property type="component" value="Unassembled WGS sequence"/>
</dbReference>
<dbReference type="AlphaFoldDB" id="A0A3S4TCK8"/>
<dbReference type="InterPro" id="IPR035906">
    <property type="entry name" value="MetI-like_sf"/>
</dbReference>
<comment type="caution">
    <text evidence="9">The sequence shown here is derived from an EMBL/GenBank/DDBJ whole genome shotgun (WGS) entry which is preliminary data.</text>
</comment>
<keyword evidence="6 7" id="KW-0472">Membrane</keyword>
<comment type="subcellular location">
    <subcellularLocation>
        <location evidence="1 7">Cell membrane</location>
        <topology evidence="1 7">Multi-pass membrane protein</topology>
    </subcellularLocation>
</comment>
<protein>
    <submittedName>
        <fullName evidence="9">NitT/TauT family transport system permease protein</fullName>
    </submittedName>
</protein>
<keyword evidence="4 7" id="KW-0812">Transmembrane</keyword>
<evidence type="ECO:0000313" key="9">
    <source>
        <dbReference type="EMBL" id="RWX47699.1"/>
    </source>
</evidence>
<name>A0A3S4TCK8_9BACT</name>
<dbReference type="PANTHER" id="PTHR30151:SF0">
    <property type="entry name" value="ABC TRANSPORTER PERMEASE PROTEIN MJ0413-RELATED"/>
    <property type="match status" value="1"/>
</dbReference>
<dbReference type="GO" id="GO:0005886">
    <property type="term" value="C:plasma membrane"/>
    <property type="evidence" value="ECO:0007669"/>
    <property type="project" value="UniProtKB-SubCell"/>
</dbReference>
<keyword evidence="5 7" id="KW-1133">Transmembrane helix</keyword>
<feature type="non-terminal residue" evidence="9">
    <location>
        <position position="1"/>
    </location>
</feature>
<dbReference type="Gene3D" id="1.10.3720.10">
    <property type="entry name" value="MetI-like"/>
    <property type="match status" value="1"/>
</dbReference>
<comment type="similarity">
    <text evidence="7">Belongs to the binding-protein-dependent transport system permease family.</text>
</comment>
<feature type="transmembrane region" description="Helical" evidence="7">
    <location>
        <begin position="98"/>
        <end position="122"/>
    </location>
</feature>
<keyword evidence="3" id="KW-1003">Cell membrane</keyword>
<dbReference type="InterPro" id="IPR000515">
    <property type="entry name" value="MetI-like"/>
</dbReference>
<dbReference type="CDD" id="cd06261">
    <property type="entry name" value="TM_PBP2"/>
    <property type="match status" value="1"/>
</dbReference>
<dbReference type="PROSITE" id="PS50928">
    <property type="entry name" value="ABC_TM1"/>
    <property type="match status" value="1"/>
</dbReference>
<organism evidence="9 10">
    <name type="scientific">Candidatus Electrothrix marina</name>
    <dbReference type="NCBI Taxonomy" id="1859130"/>
    <lineage>
        <taxon>Bacteria</taxon>
        <taxon>Pseudomonadati</taxon>
        <taxon>Thermodesulfobacteriota</taxon>
        <taxon>Desulfobulbia</taxon>
        <taxon>Desulfobulbales</taxon>
        <taxon>Desulfobulbaceae</taxon>
        <taxon>Candidatus Electrothrix</taxon>
    </lineage>
</organism>
<feature type="transmembrane region" description="Helical" evidence="7">
    <location>
        <begin position="27"/>
        <end position="47"/>
    </location>
</feature>
<evidence type="ECO:0000256" key="6">
    <source>
        <dbReference type="ARBA" id="ARBA00023136"/>
    </source>
</evidence>
<evidence type="ECO:0000256" key="1">
    <source>
        <dbReference type="ARBA" id="ARBA00004651"/>
    </source>
</evidence>
<proteinExistence type="inferred from homology"/>
<dbReference type="Pfam" id="PF00528">
    <property type="entry name" value="BPD_transp_1"/>
    <property type="match status" value="1"/>
</dbReference>
<evidence type="ECO:0000313" key="10">
    <source>
        <dbReference type="Proteomes" id="UP000286862"/>
    </source>
</evidence>
<evidence type="ECO:0000256" key="4">
    <source>
        <dbReference type="ARBA" id="ARBA00022692"/>
    </source>
</evidence>
<sequence length="289" mass="32119">TVVARSPEQPTRKPPRFLGIHARPGKAFSILLAVLPFALLLIVYLGASEIRHRENPADKLLPKISQMTAAVQHMAFEKNRRTGTYLMLSDTLASMKRLLIGTGLAALTALLLGLNIGLFPGINASLNPFITFISMIPPLSVLPILFISFGVDEAAKIVLIFLGIFPLITRDIRLAVYKLPREQLTKAATLGASQFQLAYRIILPQIMPRLIEAVRLSLGSAWLFLIAAEAIAASSGLGYRIFLVRRYLAMDVILPYVLWITFLGFVMDWLLRHIMRCFYPWYAASGGNK</sequence>
<gene>
    <name evidence="9" type="ORF">VT99_11521</name>
</gene>
<evidence type="ECO:0000259" key="8">
    <source>
        <dbReference type="PROSITE" id="PS50928"/>
    </source>
</evidence>
<accession>A0A3S4TCK8</accession>
<keyword evidence="2 7" id="KW-0813">Transport</keyword>
<dbReference type="PANTHER" id="PTHR30151">
    <property type="entry name" value="ALKANE SULFONATE ABC TRANSPORTER-RELATED, MEMBRANE SUBUNIT"/>
    <property type="match status" value="1"/>
</dbReference>
<evidence type="ECO:0000256" key="3">
    <source>
        <dbReference type="ARBA" id="ARBA00022475"/>
    </source>
</evidence>
<feature type="domain" description="ABC transmembrane type-1" evidence="8">
    <location>
        <begin position="95"/>
        <end position="271"/>
    </location>
</feature>
<evidence type="ECO:0000256" key="7">
    <source>
        <dbReference type="RuleBase" id="RU363032"/>
    </source>
</evidence>
<reference evidence="9 10" key="1">
    <citation type="submission" date="2017-01" db="EMBL/GenBank/DDBJ databases">
        <title>The cable genome- insights into the physiology and evolution of filamentous bacteria capable of sulfide oxidation via long distance electron transfer.</title>
        <authorList>
            <person name="Schreiber L."/>
            <person name="Bjerg J.T."/>
            <person name="Boggild A."/>
            <person name="Van De Vossenberg J."/>
            <person name="Meysman F."/>
            <person name="Nielsen L.P."/>
            <person name="Schramm A."/>
            <person name="Kjeldsen K.U."/>
        </authorList>
    </citation>
    <scope>NUCLEOTIDE SEQUENCE [LARGE SCALE GENOMIC DNA]</scope>
    <source>
        <strain evidence="9">A2</strain>
    </source>
</reference>
<feature type="transmembrane region" description="Helical" evidence="7">
    <location>
        <begin position="213"/>
        <end position="233"/>
    </location>
</feature>
<dbReference type="SUPFAM" id="SSF161098">
    <property type="entry name" value="MetI-like"/>
    <property type="match status" value="1"/>
</dbReference>
<dbReference type="EMBL" id="MTKQ01000152">
    <property type="protein sequence ID" value="RWX47699.1"/>
    <property type="molecule type" value="Genomic_DNA"/>
</dbReference>
<evidence type="ECO:0000256" key="2">
    <source>
        <dbReference type="ARBA" id="ARBA00022448"/>
    </source>
</evidence>
<evidence type="ECO:0000256" key="5">
    <source>
        <dbReference type="ARBA" id="ARBA00022989"/>
    </source>
</evidence>
<dbReference type="GO" id="GO:0055085">
    <property type="term" value="P:transmembrane transport"/>
    <property type="evidence" value="ECO:0007669"/>
    <property type="project" value="InterPro"/>
</dbReference>
<feature type="transmembrane region" description="Helical" evidence="7">
    <location>
        <begin position="253"/>
        <end position="271"/>
    </location>
</feature>